<proteinExistence type="predicted"/>
<sequence>MDTIQEQLRVISRVRNFGGDKGGRREYAKIKNDLIWTAEYCIISPGNMD</sequence>
<reference evidence="1" key="2">
    <citation type="journal article" date="2015" name="Fish Shellfish Immunol.">
        <title>Early steps in the European eel (Anguilla anguilla)-Vibrio vulnificus interaction in the gills: Role of the RtxA13 toxin.</title>
        <authorList>
            <person name="Callol A."/>
            <person name="Pajuelo D."/>
            <person name="Ebbesson L."/>
            <person name="Teles M."/>
            <person name="MacKenzie S."/>
            <person name="Amaro C."/>
        </authorList>
    </citation>
    <scope>NUCLEOTIDE SEQUENCE</scope>
</reference>
<accession>A0A0E9VDN4</accession>
<reference evidence="1" key="1">
    <citation type="submission" date="2014-11" db="EMBL/GenBank/DDBJ databases">
        <authorList>
            <person name="Amaro Gonzalez C."/>
        </authorList>
    </citation>
    <scope>NUCLEOTIDE SEQUENCE</scope>
</reference>
<dbReference type="EMBL" id="GBXM01032405">
    <property type="protein sequence ID" value="JAH76172.1"/>
    <property type="molecule type" value="Transcribed_RNA"/>
</dbReference>
<name>A0A0E9VDN4_ANGAN</name>
<dbReference type="AlphaFoldDB" id="A0A0E9VDN4"/>
<organism evidence="1">
    <name type="scientific">Anguilla anguilla</name>
    <name type="common">European freshwater eel</name>
    <name type="synonym">Muraena anguilla</name>
    <dbReference type="NCBI Taxonomy" id="7936"/>
    <lineage>
        <taxon>Eukaryota</taxon>
        <taxon>Metazoa</taxon>
        <taxon>Chordata</taxon>
        <taxon>Craniata</taxon>
        <taxon>Vertebrata</taxon>
        <taxon>Euteleostomi</taxon>
        <taxon>Actinopterygii</taxon>
        <taxon>Neopterygii</taxon>
        <taxon>Teleostei</taxon>
        <taxon>Anguilliformes</taxon>
        <taxon>Anguillidae</taxon>
        <taxon>Anguilla</taxon>
    </lineage>
</organism>
<protein>
    <submittedName>
        <fullName evidence="1">Uncharacterized protein</fullName>
    </submittedName>
</protein>
<evidence type="ECO:0000313" key="1">
    <source>
        <dbReference type="EMBL" id="JAH76172.1"/>
    </source>
</evidence>